<organism evidence="1 2">
    <name type="scientific">Camelina sativa</name>
    <name type="common">False flax</name>
    <name type="synonym">Myagrum sativum</name>
    <dbReference type="NCBI Taxonomy" id="90675"/>
    <lineage>
        <taxon>Eukaryota</taxon>
        <taxon>Viridiplantae</taxon>
        <taxon>Streptophyta</taxon>
        <taxon>Embryophyta</taxon>
        <taxon>Tracheophyta</taxon>
        <taxon>Spermatophyta</taxon>
        <taxon>Magnoliopsida</taxon>
        <taxon>eudicotyledons</taxon>
        <taxon>Gunneridae</taxon>
        <taxon>Pentapetalae</taxon>
        <taxon>rosids</taxon>
        <taxon>malvids</taxon>
        <taxon>Brassicales</taxon>
        <taxon>Brassicaceae</taxon>
        <taxon>Camelineae</taxon>
        <taxon>Camelina</taxon>
    </lineage>
</organism>
<dbReference type="PANTHER" id="PTHR33103:SF115">
    <property type="entry name" value="DUF674 FAMILY PROTEIN"/>
    <property type="match status" value="1"/>
</dbReference>
<dbReference type="Proteomes" id="UP000694864">
    <property type="component" value="Chromosome 14"/>
</dbReference>
<name>A0ABM0VXP6_CAMSA</name>
<evidence type="ECO:0000313" key="1">
    <source>
        <dbReference type="Proteomes" id="UP000694864"/>
    </source>
</evidence>
<dbReference type="RefSeq" id="XP_010462637.1">
    <property type="nucleotide sequence ID" value="XM_010464335.1"/>
</dbReference>
<proteinExistence type="predicted"/>
<dbReference type="PANTHER" id="PTHR33103">
    <property type="entry name" value="OS01G0153900 PROTEIN"/>
    <property type="match status" value="1"/>
</dbReference>
<protein>
    <submittedName>
        <fullName evidence="2">Uncharacterized protein LOC104743226</fullName>
    </submittedName>
</protein>
<dbReference type="Pfam" id="PF05056">
    <property type="entry name" value="DUF674"/>
    <property type="match status" value="1"/>
</dbReference>
<keyword evidence="1" id="KW-1185">Reference proteome</keyword>
<reference evidence="1" key="1">
    <citation type="journal article" date="2014" name="Nat. Commun.">
        <title>The emerging biofuel crop Camelina sativa retains a highly undifferentiated hexaploid genome structure.</title>
        <authorList>
            <person name="Kagale S."/>
            <person name="Koh C."/>
            <person name="Nixon J."/>
            <person name="Bollina V."/>
            <person name="Clarke W.E."/>
            <person name="Tuteja R."/>
            <person name="Spillane C."/>
            <person name="Robinson S.J."/>
            <person name="Links M.G."/>
            <person name="Clarke C."/>
            <person name="Higgins E.E."/>
            <person name="Huebert T."/>
            <person name="Sharpe A.G."/>
            <person name="Parkin I.A."/>
        </authorList>
    </citation>
    <scope>NUCLEOTIDE SEQUENCE [LARGE SCALE GENOMIC DNA]</scope>
    <source>
        <strain evidence="1">cv. DH55</strain>
    </source>
</reference>
<gene>
    <name evidence="2" type="primary">LOC104743226</name>
</gene>
<accession>A0ABM0VXP6</accession>
<dbReference type="GeneID" id="104743226"/>
<reference evidence="2" key="2">
    <citation type="submission" date="2025-08" db="UniProtKB">
        <authorList>
            <consortium name="RefSeq"/>
        </authorList>
    </citation>
    <scope>IDENTIFICATION</scope>
    <source>
        <tissue evidence="2">Leaf</tissue>
    </source>
</reference>
<evidence type="ECO:0000313" key="2">
    <source>
        <dbReference type="RefSeq" id="XP_010462637.1"/>
    </source>
</evidence>
<dbReference type="InterPro" id="IPR007750">
    <property type="entry name" value="DUF674"/>
</dbReference>
<sequence length="396" mass="44599">MAGAANSEKPVLSLRLLVDKKKNKVVLAEAGKEFVDALFSFLTLPMGTVVRLIEKYQKNHIFAQATMIGCFNNLYKSVLDIDTANFMTEACKDLLLYPRSVMENQRKRLNLNIDDIEILKHYICPKRRVSCDFYSNFSSSRCCNCGELMTKHIHSHSGGVYEEIFVSHKPLFTITDNLIVGFTSISHTLKTLKVSGYSDVDQLHEMHVEVDHEKVLALLQKLFSSDTPLTDVFLKKQRSCVISKVLNMQSLAVSEKSGGAVQSNKVMSVSVFTSKLDKKVLYIESEKDFVDLLFTFLVLPLNSAWKLAGSHLVLGCINNLCESFKSLSSIEGSNVLNNKCMLPWHYSCQQPLLDVCYAEHHNVTGCWPSYTTDVFKPIDPRCDISADTWSYCLSLS</sequence>